<evidence type="ECO:0000313" key="1">
    <source>
        <dbReference type="EMBL" id="RII96942.1"/>
    </source>
</evidence>
<evidence type="ECO:0000313" key="2">
    <source>
        <dbReference type="Proteomes" id="UP000266298"/>
    </source>
</evidence>
<protein>
    <submittedName>
        <fullName evidence="1">Uncharacterized protein</fullName>
    </submittedName>
</protein>
<gene>
    <name evidence="1" type="ORF">DZF96_09395</name>
</gene>
<proteinExistence type="predicted"/>
<accession>A0A399NS05</accession>
<sequence length="85" mass="9210">MSVSFCAYPWDLIDDPDAVARVRAAGADGVAIAAAYHSVRAATPLHPRHRIVDARSAALYLPVRDGAWGELRPDDDTHWVGPDAF</sequence>
<feature type="non-terminal residue" evidence="1">
    <location>
        <position position="85"/>
    </location>
</feature>
<dbReference type="EMBL" id="QWEC01000127">
    <property type="protein sequence ID" value="RII96942.1"/>
    <property type="molecule type" value="Genomic_DNA"/>
</dbReference>
<organism evidence="1 2">
    <name type="scientific">Clavibacter michiganensis</name>
    <dbReference type="NCBI Taxonomy" id="28447"/>
    <lineage>
        <taxon>Bacteria</taxon>
        <taxon>Bacillati</taxon>
        <taxon>Actinomycetota</taxon>
        <taxon>Actinomycetes</taxon>
        <taxon>Micrococcales</taxon>
        <taxon>Microbacteriaceae</taxon>
        <taxon>Clavibacter</taxon>
    </lineage>
</organism>
<comment type="caution">
    <text evidence="1">The sequence shown here is derived from an EMBL/GenBank/DDBJ whole genome shotgun (WGS) entry which is preliminary data.</text>
</comment>
<reference evidence="1 2" key="1">
    <citation type="submission" date="2018-08" db="EMBL/GenBank/DDBJ databases">
        <title>Genome Sequence of Clavibacter michiganensis Subspecies type strains, and the Atypical Peach-Colored Strains Isolated from Tomato.</title>
        <authorList>
            <person name="Osdaghi E."/>
            <person name="Portier P."/>
            <person name="Briand M."/>
            <person name="Jacques M.-A."/>
        </authorList>
    </citation>
    <scope>NUCLEOTIDE SEQUENCE [LARGE SCALE GENOMIC DNA]</scope>
    <source>
        <strain evidence="1 2">CFBP 7493</strain>
    </source>
</reference>
<name>A0A399NS05_9MICO</name>
<dbReference type="AlphaFoldDB" id="A0A399NS05"/>
<dbReference type="Proteomes" id="UP000266298">
    <property type="component" value="Unassembled WGS sequence"/>
</dbReference>